<sequence>MKSMLGCAFSLGSGIFSCASKKQATTKAKYVAATKSISQAIWLQRILEEMGEQQDRAICRNLDRNMGQRKIEILESESPLGKKHGLWSRH</sequence>
<proteinExistence type="predicted"/>
<name>A0A371FLD7_MUCPR</name>
<reference evidence="1" key="1">
    <citation type="submission" date="2018-05" db="EMBL/GenBank/DDBJ databases">
        <title>Draft genome of Mucuna pruriens seed.</title>
        <authorList>
            <person name="Nnadi N.E."/>
            <person name="Vos R."/>
            <person name="Hasami M.H."/>
            <person name="Devisetty U.K."/>
            <person name="Aguiy J.C."/>
        </authorList>
    </citation>
    <scope>NUCLEOTIDE SEQUENCE [LARGE SCALE GENOMIC DNA]</scope>
    <source>
        <strain evidence="1">JCA_2017</strain>
    </source>
</reference>
<gene>
    <name evidence="1" type="ORF">CR513_40709</name>
</gene>
<dbReference type="Proteomes" id="UP000257109">
    <property type="component" value="Unassembled WGS sequence"/>
</dbReference>
<organism evidence="1 2">
    <name type="scientific">Mucuna pruriens</name>
    <name type="common">Velvet bean</name>
    <name type="synonym">Dolichos pruriens</name>
    <dbReference type="NCBI Taxonomy" id="157652"/>
    <lineage>
        <taxon>Eukaryota</taxon>
        <taxon>Viridiplantae</taxon>
        <taxon>Streptophyta</taxon>
        <taxon>Embryophyta</taxon>
        <taxon>Tracheophyta</taxon>
        <taxon>Spermatophyta</taxon>
        <taxon>Magnoliopsida</taxon>
        <taxon>eudicotyledons</taxon>
        <taxon>Gunneridae</taxon>
        <taxon>Pentapetalae</taxon>
        <taxon>rosids</taxon>
        <taxon>fabids</taxon>
        <taxon>Fabales</taxon>
        <taxon>Fabaceae</taxon>
        <taxon>Papilionoideae</taxon>
        <taxon>50 kb inversion clade</taxon>
        <taxon>NPAAA clade</taxon>
        <taxon>indigoferoid/millettioid clade</taxon>
        <taxon>Phaseoleae</taxon>
        <taxon>Mucuna</taxon>
    </lineage>
</organism>
<keyword evidence="2" id="KW-1185">Reference proteome</keyword>
<dbReference type="PROSITE" id="PS51257">
    <property type="entry name" value="PROKAR_LIPOPROTEIN"/>
    <property type="match status" value="1"/>
</dbReference>
<dbReference type="AlphaFoldDB" id="A0A371FLD7"/>
<accession>A0A371FLD7</accession>
<feature type="non-terminal residue" evidence="1">
    <location>
        <position position="1"/>
    </location>
</feature>
<protein>
    <submittedName>
        <fullName evidence="1">Uncharacterized protein</fullName>
    </submittedName>
</protein>
<dbReference type="EMBL" id="QJKJ01008693">
    <property type="protein sequence ID" value="RDX78933.1"/>
    <property type="molecule type" value="Genomic_DNA"/>
</dbReference>
<evidence type="ECO:0000313" key="2">
    <source>
        <dbReference type="Proteomes" id="UP000257109"/>
    </source>
</evidence>
<evidence type="ECO:0000313" key="1">
    <source>
        <dbReference type="EMBL" id="RDX78933.1"/>
    </source>
</evidence>
<comment type="caution">
    <text evidence="1">The sequence shown here is derived from an EMBL/GenBank/DDBJ whole genome shotgun (WGS) entry which is preliminary data.</text>
</comment>